<evidence type="ECO:0000313" key="2">
    <source>
        <dbReference type="EMBL" id="MDG3016281.1"/>
    </source>
</evidence>
<dbReference type="EMBL" id="JANRHA010000012">
    <property type="protein sequence ID" value="MDG3016281.1"/>
    <property type="molecule type" value="Genomic_DNA"/>
</dbReference>
<feature type="domain" description="PE" evidence="1">
    <location>
        <begin position="7"/>
        <end position="95"/>
    </location>
</feature>
<organism evidence="2 3">
    <name type="scientific">Speluncibacter jeojiensis</name>
    <dbReference type="NCBI Taxonomy" id="2710754"/>
    <lineage>
        <taxon>Bacteria</taxon>
        <taxon>Bacillati</taxon>
        <taxon>Actinomycetota</taxon>
        <taxon>Actinomycetes</taxon>
        <taxon>Mycobacteriales</taxon>
        <taxon>Speluncibacteraceae</taxon>
        <taxon>Speluncibacter</taxon>
    </lineage>
</organism>
<dbReference type="InterPro" id="IPR038332">
    <property type="entry name" value="PPE_sf"/>
</dbReference>
<dbReference type="AlphaFoldDB" id="A0A9X4RIN0"/>
<protein>
    <submittedName>
        <fullName evidence="2">PE family protein</fullName>
    </submittedName>
</protein>
<accession>A0A9X4RIN0</accession>
<dbReference type="Pfam" id="PF00934">
    <property type="entry name" value="PE"/>
    <property type="match status" value="1"/>
</dbReference>
<comment type="caution">
    <text evidence="2">The sequence shown here is derived from an EMBL/GenBank/DDBJ whole genome shotgun (WGS) entry which is preliminary data.</text>
</comment>
<evidence type="ECO:0000313" key="3">
    <source>
        <dbReference type="Proteomes" id="UP001152755"/>
    </source>
</evidence>
<dbReference type="Proteomes" id="UP001152755">
    <property type="component" value="Unassembled WGS sequence"/>
</dbReference>
<dbReference type="Gene3D" id="1.10.287.850">
    <property type="entry name" value="HP0062-like domain"/>
    <property type="match status" value="1"/>
</dbReference>
<dbReference type="RefSeq" id="WP_277831492.1">
    <property type="nucleotide sequence ID" value="NZ_JAAIVF010000002.1"/>
</dbReference>
<sequence>MTAPGRMLVVPEALVAAAAALDAIADQVQTAAQVHLPTLRLLPAGHEEVSTGVTGFHSIVVDSFETATASGVAELRQAAATLRTQAAAYAEQDAVSGAAIGRLL</sequence>
<evidence type="ECO:0000259" key="1">
    <source>
        <dbReference type="Pfam" id="PF00934"/>
    </source>
</evidence>
<gene>
    <name evidence="2" type="ORF">NVS88_17135</name>
</gene>
<reference evidence="2" key="1">
    <citation type="submission" date="2022-08" db="EMBL/GenBank/DDBJ databases">
        <title>Genome analysis of Corynebacteriales strain.</title>
        <authorList>
            <person name="Lee S.D."/>
        </authorList>
    </citation>
    <scope>NUCLEOTIDE SEQUENCE</scope>
    <source>
        <strain evidence="2">D3-21</strain>
    </source>
</reference>
<name>A0A9X4RIN0_9ACTN</name>
<dbReference type="InterPro" id="IPR000084">
    <property type="entry name" value="PE-PGRS_N"/>
</dbReference>
<dbReference type="SUPFAM" id="SSF140459">
    <property type="entry name" value="PE/PPE dimer-like"/>
    <property type="match status" value="1"/>
</dbReference>
<proteinExistence type="predicted"/>
<keyword evidence="3" id="KW-1185">Reference proteome</keyword>